<dbReference type="EMBL" id="FOQY01000040">
    <property type="protein sequence ID" value="SFK90485.1"/>
    <property type="molecule type" value="Genomic_DNA"/>
</dbReference>
<reference evidence="3" key="1">
    <citation type="submission" date="2016-10" db="EMBL/GenBank/DDBJ databases">
        <authorList>
            <person name="Varghese N."/>
            <person name="Submissions S."/>
        </authorList>
    </citation>
    <scope>NUCLEOTIDE SEQUENCE [LARGE SCALE GENOMIC DNA]</scope>
    <source>
        <strain evidence="3">CGMCC 4.2126</strain>
    </source>
</reference>
<dbReference type="AlphaFoldDB" id="A0A1I4DBK2"/>
<feature type="domain" description="Beta-lactamase class A catalytic" evidence="1">
    <location>
        <begin position="30"/>
        <end position="274"/>
    </location>
</feature>
<dbReference type="InterPro" id="IPR000871">
    <property type="entry name" value="Beta-lactam_class-A"/>
</dbReference>
<gene>
    <name evidence="2" type="ORF">SAMN05216275_14051</name>
</gene>
<dbReference type="PANTHER" id="PTHR35333">
    <property type="entry name" value="BETA-LACTAMASE"/>
    <property type="match status" value="1"/>
</dbReference>
<keyword evidence="3" id="KW-1185">Reference proteome</keyword>
<dbReference type="PANTHER" id="PTHR35333:SF3">
    <property type="entry name" value="BETA-LACTAMASE-TYPE TRANSPEPTIDASE FOLD CONTAINING PROTEIN"/>
    <property type="match status" value="1"/>
</dbReference>
<dbReference type="GO" id="GO:0008800">
    <property type="term" value="F:beta-lactamase activity"/>
    <property type="evidence" value="ECO:0007669"/>
    <property type="project" value="InterPro"/>
</dbReference>
<evidence type="ECO:0000313" key="2">
    <source>
        <dbReference type="EMBL" id="SFK90485.1"/>
    </source>
</evidence>
<name>A0A1I4DBK2_9ACTN</name>
<protein>
    <submittedName>
        <fullName evidence="2">Beta-lactamase class A</fullName>
    </submittedName>
</protein>
<dbReference type="Gene3D" id="3.40.710.10">
    <property type="entry name" value="DD-peptidase/beta-lactamase superfamily"/>
    <property type="match status" value="1"/>
</dbReference>
<dbReference type="Pfam" id="PF13354">
    <property type="entry name" value="Beta-lactamase2"/>
    <property type="match status" value="1"/>
</dbReference>
<dbReference type="InterPro" id="IPR012338">
    <property type="entry name" value="Beta-lactam/transpept-like"/>
</dbReference>
<dbReference type="GO" id="GO:0046677">
    <property type="term" value="P:response to antibiotic"/>
    <property type="evidence" value="ECO:0007669"/>
    <property type="project" value="InterPro"/>
</dbReference>
<sequence>MPPTSTTGGRCPVREALREAFGDADVEGFIHVRDVDGGAEIGLGADEPVVLASVFKVPIVLEYARQAAAGTLERTERLTVTAADKDGGIGTSGCADDVSLTLRDLAHFMMTMSDNAATDVLLRRVGLGNLHATLRELGLERTRLIGGCAELLGSVAVELGLSGGQGVSDEEALAGVSEDRIRALSVMDPERTTSGTPREITTLLSKIWRDEAGPPEACAEVRRIMGSQIWPHRLSSGFGDEVKVSGKTGTLWGVRNEAGVVEYPDGRRYAVAVFLRTGSLGLRLPKADRVIGHAARVAIDHLRE</sequence>
<evidence type="ECO:0000313" key="3">
    <source>
        <dbReference type="Proteomes" id="UP000199111"/>
    </source>
</evidence>
<organism evidence="2 3">
    <name type="scientific">Streptosporangium canum</name>
    <dbReference type="NCBI Taxonomy" id="324952"/>
    <lineage>
        <taxon>Bacteria</taxon>
        <taxon>Bacillati</taxon>
        <taxon>Actinomycetota</taxon>
        <taxon>Actinomycetes</taxon>
        <taxon>Streptosporangiales</taxon>
        <taxon>Streptosporangiaceae</taxon>
        <taxon>Streptosporangium</taxon>
    </lineage>
</organism>
<accession>A0A1I4DBK2</accession>
<dbReference type="InterPro" id="IPR045155">
    <property type="entry name" value="Beta-lactam_cat"/>
</dbReference>
<dbReference type="GO" id="GO:0030655">
    <property type="term" value="P:beta-lactam antibiotic catabolic process"/>
    <property type="evidence" value="ECO:0007669"/>
    <property type="project" value="InterPro"/>
</dbReference>
<proteinExistence type="predicted"/>
<dbReference type="SUPFAM" id="SSF56601">
    <property type="entry name" value="beta-lactamase/transpeptidase-like"/>
    <property type="match status" value="1"/>
</dbReference>
<dbReference type="Proteomes" id="UP000199111">
    <property type="component" value="Unassembled WGS sequence"/>
</dbReference>
<evidence type="ECO:0000259" key="1">
    <source>
        <dbReference type="Pfam" id="PF13354"/>
    </source>
</evidence>